<dbReference type="InterPro" id="IPR036058">
    <property type="entry name" value="Kazal_dom_sf"/>
</dbReference>
<feature type="transmembrane region" description="Helical" evidence="9">
    <location>
        <begin position="421"/>
        <end position="440"/>
    </location>
</feature>
<keyword evidence="5 9" id="KW-1133">Transmembrane helix</keyword>
<dbReference type="Pfam" id="PF07648">
    <property type="entry name" value="Kazal_2"/>
    <property type="match status" value="1"/>
</dbReference>
<evidence type="ECO:0000256" key="5">
    <source>
        <dbReference type="ARBA" id="ARBA00022989"/>
    </source>
</evidence>
<evidence type="ECO:0000256" key="2">
    <source>
        <dbReference type="ARBA" id="ARBA00009657"/>
    </source>
</evidence>
<feature type="transmembrane region" description="Helical" evidence="9">
    <location>
        <begin position="273"/>
        <end position="299"/>
    </location>
</feature>
<dbReference type="GO" id="GO:0043252">
    <property type="term" value="P:sodium-independent organic anion transport"/>
    <property type="evidence" value="ECO:0007669"/>
    <property type="project" value="TreeGrafter"/>
</dbReference>
<feature type="transmembrane region" description="Helical" evidence="9">
    <location>
        <begin position="176"/>
        <end position="197"/>
    </location>
</feature>
<feature type="transmembrane region" description="Helical" evidence="9">
    <location>
        <begin position="682"/>
        <end position="703"/>
    </location>
</feature>
<dbReference type="Pfam" id="PF03137">
    <property type="entry name" value="OATP"/>
    <property type="match status" value="1"/>
</dbReference>
<dbReference type="GO" id="GO:0016323">
    <property type="term" value="C:basolateral plasma membrane"/>
    <property type="evidence" value="ECO:0007669"/>
    <property type="project" value="TreeGrafter"/>
</dbReference>
<dbReference type="SUPFAM" id="SSF103473">
    <property type="entry name" value="MFS general substrate transporter"/>
    <property type="match status" value="2"/>
</dbReference>
<feature type="transmembrane region" description="Helical" evidence="9">
    <location>
        <begin position="148"/>
        <end position="169"/>
    </location>
</feature>
<feature type="transmembrane region" description="Helical" evidence="9">
    <location>
        <begin position="589"/>
        <end position="609"/>
    </location>
</feature>
<evidence type="ECO:0000313" key="11">
    <source>
        <dbReference type="EMBL" id="VDI66887.1"/>
    </source>
</evidence>
<dbReference type="InterPro" id="IPR002350">
    <property type="entry name" value="Kazal_dom"/>
</dbReference>
<evidence type="ECO:0000256" key="4">
    <source>
        <dbReference type="ARBA" id="ARBA00022692"/>
    </source>
</evidence>
<sequence length="990" mass="110161">MDNQNIENNLPWKHESKTNGANNNQNNSSTNGNSYSDDKNSKTIFNINGNEEKATSDFYKSDEKKLIPDLKGSDIKPDIDKEWEEQNLRYGWFNYKPRWAQVFNSIRWFVFWTCVFSLVQGFIVNGVINAVISTLEKRYELPSSKSGLIASSNDFFAFFLVLAISYYGGKRNKPKLIGIGILTLGIGSVVFSLPQFLAGEYNFGSTDLNQFENVCRNTTESCEGSQEKKSHLQRYLYVFMLGNALHGAGSTPMFTLGTAFIDENTKAEMTSLYLGLIYAAASIGVAAGYMGGGQTLWLFTDFYRTDPSDISITPADPRWVGAWWISFLASGAIMFIVAIPMIAYPKQLPGSAAIQAKRKSEAYQGKQAKKVKDDDFGKSWKDFPIAMWNLVGCVTVPGAGGGMFVGGYVVKKKKLKCRSIIRFNLALSCIALLFGCLFLIECPTQRISGVTIEYKTHINRDTDHNLAATCNVDCGCSAMVYEPVCGLDGSQYFSPCHAGCSSKHSFIKSPMGPIKMYLDCECVDESITYKMNNSMNKQLEQTDAMRTTTLPSIGLLKTTTSLLSNSSNITGPMGPPMGAYQGICMSDCILMYVVAPLLFIGMFLTFSTVSPCQTATMRCVPQSERALAIGFQWLLLRLLGTTPGPVMLGAIIDSACKVWQNICGETGNCWIYQKTDMGIKIFIWWCLMKGLAVLFYFLAQYFYKSCHRKFVSWDIERYFYVRSIKSKDIVLGTPSWSISSNPTTFGKNFDLTCSLSAKESKDSSQSKGDGSTDIHSLNGEPVNNINQFVKQHTVHRMYTLTTSAYNKDGKKVQYECLHGNTRYEHVLNMTVESFEYIANTNNVHQLVNNVIKDEDLFSITFRNFTQIPQCSVMYGQADHSKELKSTPDAPAGQTYRIYLPVTAIKSKCPKTLKVTCNIGESKIVNTLLPANEDCMPHTSKHSGQGLQGLEKDQTIGHFGLGIFIVVSIVFVGGFIFGIIIKECNKCRGLR</sequence>
<evidence type="ECO:0000256" key="1">
    <source>
        <dbReference type="ARBA" id="ARBA00004651"/>
    </source>
</evidence>
<keyword evidence="12" id="KW-1185">Reference proteome</keyword>
<comment type="caution">
    <text evidence="11">The sequence shown here is derived from an EMBL/GenBank/DDBJ whole genome shotgun (WGS) entry which is preliminary data.</text>
</comment>
<dbReference type="Gene3D" id="1.20.1250.20">
    <property type="entry name" value="MFS general substrate transporter like domains"/>
    <property type="match status" value="1"/>
</dbReference>
<dbReference type="EMBL" id="UYJE01008753">
    <property type="protein sequence ID" value="VDI66887.1"/>
    <property type="molecule type" value="Genomic_DNA"/>
</dbReference>
<keyword evidence="4 9" id="KW-0812">Transmembrane</keyword>
<dbReference type="InterPro" id="IPR004156">
    <property type="entry name" value="OATP"/>
</dbReference>
<dbReference type="OrthoDB" id="5062115at2759"/>
<reference evidence="11" key="1">
    <citation type="submission" date="2018-11" db="EMBL/GenBank/DDBJ databases">
        <authorList>
            <person name="Alioto T."/>
            <person name="Alioto T."/>
        </authorList>
    </citation>
    <scope>NUCLEOTIDE SEQUENCE</scope>
</reference>
<dbReference type="Proteomes" id="UP000596742">
    <property type="component" value="Unassembled WGS sequence"/>
</dbReference>
<dbReference type="PANTHER" id="PTHR11388:SF100">
    <property type="entry name" value="SOLUTE CARRIER ORGANIC ANION TRANSPORTER FAMILY MEMBER 4A1"/>
    <property type="match status" value="1"/>
</dbReference>
<dbReference type="InterPro" id="IPR036259">
    <property type="entry name" value="MFS_trans_sf"/>
</dbReference>
<feature type="transmembrane region" description="Helical" evidence="9">
    <location>
        <begin position="108"/>
        <end position="128"/>
    </location>
</feature>
<name>A0A8B6GNW7_MYTGA</name>
<feature type="transmembrane region" description="Helical" evidence="9">
    <location>
        <begin position="235"/>
        <end position="261"/>
    </location>
</feature>
<evidence type="ECO:0000256" key="3">
    <source>
        <dbReference type="ARBA" id="ARBA00022475"/>
    </source>
</evidence>
<organism evidence="11 12">
    <name type="scientific">Mytilus galloprovincialis</name>
    <name type="common">Mediterranean mussel</name>
    <dbReference type="NCBI Taxonomy" id="29158"/>
    <lineage>
        <taxon>Eukaryota</taxon>
        <taxon>Metazoa</taxon>
        <taxon>Spiralia</taxon>
        <taxon>Lophotrochozoa</taxon>
        <taxon>Mollusca</taxon>
        <taxon>Bivalvia</taxon>
        <taxon>Autobranchia</taxon>
        <taxon>Pteriomorphia</taxon>
        <taxon>Mytilida</taxon>
        <taxon>Mytiloidea</taxon>
        <taxon>Mytilidae</taxon>
        <taxon>Mytilinae</taxon>
        <taxon>Mytilus</taxon>
    </lineage>
</organism>
<comment type="similarity">
    <text evidence="2">Belongs to the organo anion transporter (TC 2.A.60) family.</text>
</comment>
<proteinExistence type="inferred from homology"/>
<feature type="transmembrane region" description="Helical" evidence="9">
    <location>
        <begin position="319"/>
        <end position="344"/>
    </location>
</feature>
<evidence type="ECO:0000256" key="6">
    <source>
        <dbReference type="ARBA" id="ARBA00023136"/>
    </source>
</evidence>
<feature type="region of interest" description="Disordered" evidence="8">
    <location>
        <begin position="760"/>
        <end position="779"/>
    </location>
</feature>
<feature type="transmembrane region" description="Helical" evidence="9">
    <location>
        <begin position="958"/>
        <end position="980"/>
    </location>
</feature>
<keyword evidence="6 9" id="KW-0472">Membrane</keyword>
<evidence type="ECO:0000259" key="10">
    <source>
        <dbReference type="PROSITE" id="PS51465"/>
    </source>
</evidence>
<gene>
    <name evidence="11" type="ORF">MGAL_10B088459</name>
</gene>
<comment type="subcellular location">
    <subcellularLocation>
        <location evidence="1">Cell membrane</location>
        <topology evidence="1">Multi-pass membrane protein</topology>
    </subcellularLocation>
</comment>
<keyword evidence="7" id="KW-1015">Disulfide bond</keyword>
<protein>
    <submittedName>
        <fullName evidence="11">Solute carrier organic anion transporter family, member 3A</fullName>
    </submittedName>
</protein>
<feature type="compositionally biased region" description="Low complexity" evidence="8">
    <location>
        <begin position="18"/>
        <end position="35"/>
    </location>
</feature>
<dbReference type="SUPFAM" id="SSF100895">
    <property type="entry name" value="Kazal-type serine protease inhibitors"/>
    <property type="match status" value="1"/>
</dbReference>
<keyword evidence="3" id="KW-1003">Cell membrane</keyword>
<accession>A0A8B6GNW7</accession>
<evidence type="ECO:0000256" key="7">
    <source>
        <dbReference type="ARBA" id="ARBA00023157"/>
    </source>
</evidence>
<evidence type="ECO:0000313" key="12">
    <source>
        <dbReference type="Proteomes" id="UP000596742"/>
    </source>
</evidence>
<evidence type="ECO:0000256" key="8">
    <source>
        <dbReference type="SAM" id="MobiDB-lite"/>
    </source>
</evidence>
<feature type="domain" description="Kazal-like" evidence="10">
    <location>
        <begin position="464"/>
        <end position="521"/>
    </location>
</feature>
<dbReference type="PROSITE" id="PS51465">
    <property type="entry name" value="KAZAL_2"/>
    <property type="match status" value="1"/>
</dbReference>
<evidence type="ECO:0000256" key="9">
    <source>
        <dbReference type="SAM" id="Phobius"/>
    </source>
</evidence>
<dbReference type="AlphaFoldDB" id="A0A8B6GNW7"/>
<dbReference type="PANTHER" id="PTHR11388">
    <property type="entry name" value="ORGANIC ANION TRANSPORTER"/>
    <property type="match status" value="1"/>
</dbReference>
<dbReference type="GO" id="GO:0015347">
    <property type="term" value="F:sodium-independent organic anion transmembrane transporter activity"/>
    <property type="evidence" value="ECO:0007669"/>
    <property type="project" value="TreeGrafter"/>
</dbReference>
<feature type="region of interest" description="Disordered" evidence="8">
    <location>
        <begin position="1"/>
        <end position="43"/>
    </location>
</feature>